<accession>A0AAN8UFP8</accession>
<dbReference type="AlphaFoldDB" id="A0AAN8UFP8"/>
<dbReference type="Pfam" id="PF01535">
    <property type="entry name" value="PPR"/>
    <property type="match status" value="5"/>
</dbReference>
<evidence type="ECO:0000256" key="1">
    <source>
        <dbReference type="ARBA" id="ARBA00022737"/>
    </source>
</evidence>
<dbReference type="GO" id="GO:0003723">
    <property type="term" value="F:RNA binding"/>
    <property type="evidence" value="ECO:0007669"/>
    <property type="project" value="InterPro"/>
</dbReference>
<evidence type="ECO:0000313" key="3">
    <source>
        <dbReference type="EMBL" id="KAK6914575.1"/>
    </source>
</evidence>
<dbReference type="PANTHER" id="PTHR47926">
    <property type="entry name" value="PENTATRICOPEPTIDE REPEAT-CONTAINING PROTEIN"/>
    <property type="match status" value="1"/>
</dbReference>
<organism evidence="3 4">
    <name type="scientific">Dillenia turbinata</name>
    <dbReference type="NCBI Taxonomy" id="194707"/>
    <lineage>
        <taxon>Eukaryota</taxon>
        <taxon>Viridiplantae</taxon>
        <taxon>Streptophyta</taxon>
        <taxon>Embryophyta</taxon>
        <taxon>Tracheophyta</taxon>
        <taxon>Spermatophyta</taxon>
        <taxon>Magnoliopsida</taxon>
        <taxon>eudicotyledons</taxon>
        <taxon>Gunneridae</taxon>
        <taxon>Pentapetalae</taxon>
        <taxon>Dilleniales</taxon>
        <taxon>Dilleniaceae</taxon>
        <taxon>Dillenia</taxon>
    </lineage>
</organism>
<gene>
    <name evidence="3" type="ORF">RJ641_021896</name>
</gene>
<dbReference type="InterPro" id="IPR002885">
    <property type="entry name" value="PPR_rpt"/>
</dbReference>
<proteinExistence type="predicted"/>
<dbReference type="PROSITE" id="PS51375">
    <property type="entry name" value="PPR"/>
    <property type="match status" value="1"/>
</dbReference>
<protein>
    <submittedName>
        <fullName evidence="3">Pentatricopeptide repeat</fullName>
    </submittedName>
</protein>
<name>A0AAN8UFP8_9MAGN</name>
<dbReference type="PANTHER" id="PTHR47926:SF361">
    <property type="entry name" value="PENTACOTRIPEPTIDE-REPEAT REGION OF PRORP DOMAIN-CONTAINING PROTEIN"/>
    <property type="match status" value="1"/>
</dbReference>
<dbReference type="Proteomes" id="UP001370490">
    <property type="component" value="Unassembled WGS sequence"/>
</dbReference>
<evidence type="ECO:0000313" key="4">
    <source>
        <dbReference type="Proteomes" id="UP001370490"/>
    </source>
</evidence>
<dbReference type="Gene3D" id="1.25.40.10">
    <property type="entry name" value="Tetratricopeptide repeat domain"/>
    <property type="match status" value="3"/>
</dbReference>
<keyword evidence="1" id="KW-0677">Repeat</keyword>
<dbReference type="EMBL" id="JBAMMX010000026">
    <property type="protein sequence ID" value="KAK6914575.1"/>
    <property type="molecule type" value="Genomic_DNA"/>
</dbReference>
<comment type="caution">
    <text evidence="3">The sequence shown here is derived from an EMBL/GenBank/DDBJ whole genome shotgun (WGS) entry which is preliminary data.</text>
</comment>
<dbReference type="InterPro" id="IPR046960">
    <property type="entry name" value="PPR_At4g14850-like_plant"/>
</dbReference>
<dbReference type="NCBIfam" id="TIGR00756">
    <property type="entry name" value="PPR"/>
    <property type="match status" value="1"/>
</dbReference>
<dbReference type="GO" id="GO:0009451">
    <property type="term" value="P:RNA modification"/>
    <property type="evidence" value="ECO:0007669"/>
    <property type="project" value="InterPro"/>
</dbReference>
<dbReference type="InterPro" id="IPR011990">
    <property type="entry name" value="TPR-like_helical_dom_sf"/>
</dbReference>
<sequence length="438" mass="49234">MVFEMEMICNSMTPSPFVAFRCQCVKNGSSGGSSKLLAESPLEYKYQFQIGRCLQTSKQKQHELPLVLREPTKARRNLMTDNTKKKKNDSSSVDALCLMDSLGLPVTYDVYASLINECTESQDPINALELYSNVIDRIQLLQPRLRLTLQNKLLLMLVTCGSTDAAHQLFAQMTLKDFWFWAILIAGYIEIGEYENAIEVFIQMQCSYGSLGGVGVWRVITVGVLKACVLTKNAELGKQLHCLMVKFGDATDLLLCTSLINFYGKIGHPEEANFLFNKMKYSCDTVAWTAAMASYCHSQNFIQVLYALKDMKRLKIKLNNYTLSTILRACGRMGDCGECGRQVHADVVKLGLESDMFVQCSLVDMYGKCGSLRDARRIFDMSDQKESSIACWNAMLHGYARHKASIEAIKFLYQMKAAGFQPQESILNQVRIACCDSD</sequence>
<keyword evidence="4" id="KW-1185">Reference proteome</keyword>
<dbReference type="FunFam" id="1.25.40.10:FF:000285">
    <property type="entry name" value="Pentatricopeptide repeat-containing protein, chloroplastic"/>
    <property type="match status" value="1"/>
</dbReference>
<evidence type="ECO:0000256" key="2">
    <source>
        <dbReference type="PROSITE-ProRule" id="PRU00708"/>
    </source>
</evidence>
<feature type="repeat" description="PPR" evidence="2">
    <location>
        <begin position="388"/>
        <end position="422"/>
    </location>
</feature>
<reference evidence="3 4" key="1">
    <citation type="submission" date="2023-12" db="EMBL/GenBank/DDBJ databases">
        <title>A high-quality genome assembly for Dillenia turbinata (Dilleniales).</title>
        <authorList>
            <person name="Chanderbali A."/>
        </authorList>
    </citation>
    <scope>NUCLEOTIDE SEQUENCE [LARGE SCALE GENOMIC DNA]</scope>
    <source>
        <strain evidence="3">LSX21</strain>
        <tissue evidence="3">Leaf</tissue>
    </source>
</reference>